<dbReference type="Pfam" id="PF24994">
    <property type="entry name" value="GIL1_IRKI_C"/>
    <property type="match status" value="1"/>
</dbReference>
<reference evidence="4" key="1">
    <citation type="submission" date="2023-05" db="EMBL/GenBank/DDBJ databases">
        <title>Nepenthes gracilis genome sequencing.</title>
        <authorList>
            <person name="Fukushima K."/>
        </authorList>
    </citation>
    <scope>NUCLEOTIDE SEQUENCE</scope>
    <source>
        <strain evidence="4">SING2019-196</strain>
    </source>
</reference>
<evidence type="ECO:0000313" key="5">
    <source>
        <dbReference type="Proteomes" id="UP001279734"/>
    </source>
</evidence>
<proteinExistence type="predicted"/>
<feature type="domain" description="GIL1/IRKI C-terminal" evidence="3">
    <location>
        <begin position="413"/>
        <end position="463"/>
    </location>
</feature>
<comment type="caution">
    <text evidence="4">The sequence shown here is derived from an EMBL/GenBank/DDBJ whole genome shotgun (WGS) entry which is preliminary data.</text>
</comment>
<name>A0AAD3SER0_NEPGR</name>
<gene>
    <name evidence="4" type="ORF">Nepgr_011330</name>
</gene>
<accession>A0AAD3SER0</accession>
<evidence type="ECO:0000256" key="1">
    <source>
        <dbReference type="SAM" id="Coils"/>
    </source>
</evidence>
<sequence>MAPPSPSSLNGSEASNAGYLPPYRSHHFTPIQEGNESEENEERQHSSSGSRFGAAESVVGHLTPLHPPPNKLGKRSGKKRPGNDLTAADGGGSFLCNNCRPSNREKTTVVPVDNGNKSLSMASPNGIFKAIISGLARKSPKPPSESSSSSTKDEQWKLALAELSHKLVQASRKRDEALLEASRLKHSMAELEKNLNQLEVYCHNLKSGLEVCSNHNSPQASEKFLQFPHFRNDGHDKIIKNFLISVSDARSSVRVLSRALTLQLRQMSIKVFERISSLLQPYDVKLSFSKNPRSLLFYLEALLNLSFFEDFESVGYTKNSCNQILNPIDKCESNYASVTLLQNLTWDEVLNKGTKHFSEDFSKFCDRKMSEIVAMLGWNREWPEQLLQAFFGASKNVWLVHLLANSVHPSLPIFRVEKGSKFESVYMEDMGGDRAKKLVPTMVRIMVAPGFYVYDNVVKCKVLCRYYNGSNMTFAANGVNGEQGLSGCSEIEN</sequence>
<feature type="coiled-coil region" evidence="1">
    <location>
        <begin position="160"/>
        <end position="208"/>
    </location>
</feature>
<dbReference type="EMBL" id="BSYO01000009">
    <property type="protein sequence ID" value="GMH09489.1"/>
    <property type="molecule type" value="Genomic_DNA"/>
</dbReference>
<dbReference type="InterPro" id="IPR042316">
    <property type="entry name" value="IRKI-like"/>
</dbReference>
<keyword evidence="1" id="KW-0175">Coiled coil</keyword>
<organism evidence="4 5">
    <name type="scientific">Nepenthes gracilis</name>
    <name type="common">Slender pitcher plant</name>
    <dbReference type="NCBI Taxonomy" id="150966"/>
    <lineage>
        <taxon>Eukaryota</taxon>
        <taxon>Viridiplantae</taxon>
        <taxon>Streptophyta</taxon>
        <taxon>Embryophyta</taxon>
        <taxon>Tracheophyta</taxon>
        <taxon>Spermatophyta</taxon>
        <taxon>Magnoliopsida</taxon>
        <taxon>eudicotyledons</taxon>
        <taxon>Gunneridae</taxon>
        <taxon>Pentapetalae</taxon>
        <taxon>Caryophyllales</taxon>
        <taxon>Nepenthaceae</taxon>
        <taxon>Nepenthes</taxon>
    </lineage>
</organism>
<dbReference type="InterPro" id="IPR056813">
    <property type="entry name" value="GIL1_IRKI_C"/>
</dbReference>
<protein>
    <recommendedName>
        <fullName evidence="3">GIL1/IRKI C-terminal domain-containing protein</fullName>
    </recommendedName>
</protein>
<dbReference type="AlphaFoldDB" id="A0AAD3SER0"/>
<dbReference type="PANTHER" id="PTHR31029">
    <property type="entry name" value="CYCLIN-DEPENDENT KINASE-LIKE PROTEIN"/>
    <property type="match status" value="1"/>
</dbReference>
<feature type="region of interest" description="Disordered" evidence="2">
    <location>
        <begin position="1"/>
        <end position="117"/>
    </location>
</feature>
<evidence type="ECO:0000259" key="3">
    <source>
        <dbReference type="Pfam" id="PF24994"/>
    </source>
</evidence>
<evidence type="ECO:0000256" key="2">
    <source>
        <dbReference type="SAM" id="MobiDB-lite"/>
    </source>
</evidence>
<dbReference type="PANTHER" id="PTHR31029:SF4">
    <property type="entry name" value="CYCLIN-DEPENDENT KINASE-LIKE PROTEIN"/>
    <property type="match status" value="1"/>
</dbReference>
<evidence type="ECO:0000313" key="4">
    <source>
        <dbReference type="EMBL" id="GMH09489.1"/>
    </source>
</evidence>
<keyword evidence="5" id="KW-1185">Reference proteome</keyword>
<dbReference type="Proteomes" id="UP001279734">
    <property type="component" value="Unassembled WGS sequence"/>
</dbReference>